<reference evidence="2" key="1">
    <citation type="journal article" date="2019" name="Ecotoxicol. Environ. Saf.">
        <title>Microbial characterization of heavy metal resistant bacterial strains isolated from an electroplating wastewater treatment plant.</title>
        <authorList>
            <person name="Cai X."/>
            <person name="Zheng X."/>
            <person name="Zhang D."/>
            <person name="Iqbal W."/>
            <person name="Liu C."/>
            <person name="Yang B."/>
            <person name="Zhao X."/>
            <person name="Lu X."/>
            <person name="Mao Y."/>
        </authorList>
    </citation>
    <scope>NUCLEOTIDE SEQUENCE [LARGE SCALE GENOMIC DNA]</scope>
    <source>
        <strain evidence="2">Ni1-3</strain>
    </source>
</reference>
<evidence type="ECO:0000259" key="1">
    <source>
        <dbReference type="SMART" id="SM01126"/>
    </source>
</evidence>
<dbReference type="InterPro" id="IPR024442">
    <property type="entry name" value="Transposase_Zn_ribbon"/>
</dbReference>
<dbReference type="InterPro" id="IPR024445">
    <property type="entry name" value="Tnp_ISXO2-like"/>
</dbReference>
<protein>
    <submittedName>
        <fullName evidence="2">IS1595 family transposase</fullName>
    </submittedName>
</protein>
<dbReference type="Pfam" id="PF12760">
    <property type="entry name" value="Zn_ribbon_IS1595"/>
    <property type="match status" value="1"/>
</dbReference>
<dbReference type="SMART" id="SM01126">
    <property type="entry name" value="DDE_Tnp_IS1595"/>
    <property type="match status" value="1"/>
</dbReference>
<evidence type="ECO:0000313" key="2">
    <source>
        <dbReference type="EMBL" id="QDZ93113.1"/>
    </source>
</evidence>
<name>A0A5B8R2F8_9GAMM</name>
<sequence length="315" mass="35862">MSKNKIQHQHGYSLPDLFNNYGTETQCINALFKWKWPSGFVCPACSSTSYCSLKSRKLYQCNHCHHQTSVTTNTIFENSKLPLTIWFLSVHLITQSKIGISALSLKRQVGVSYNTAWRIKQKIMQVMKERDDKRQLSGIVQIDDVYYGGELHGGKRGRGSENKMPFIAAVSTNEKGHPIYMNFNVVKGFRLSEVARWAKKHLTEGSVVVSDGLACFTAVTEAKCEHFSTVTGGGPESVTKEQFIWVNTMIGNAKNSITGTYHSINAKHLPRYLAEYCYRFNRRFTLKDMLPRFMFVALRTPPMPQRYLSMAELYG</sequence>
<dbReference type="Pfam" id="PF12762">
    <property type="entry name" value="DDE_Tnp_IS1595"/>
    <property type="match status" value="1"/>
</dbReference>
<proteinExistence type="predicted"/>
<dbReference type="NCBIfam" id="NF033547">
    <property type="entry name" value="transpos_IS1595"/>
    <property type="match status" value="1"/>
</dbReference>
<dbReference type="AlphaFoldDB" id="A0A5B8R2F8"/>
<feature type="domain" description="ISXO2-like transposase" evidence="1">
    <location>
        <begin position="135"/>
        <end position="281"/>
    </location>
</feature>
<dbReference type="RefSeq" id="WP_208660878.1">
    <property type="nucleotide sequence ID" value="NZ_CP076856.1"/>
</dbReference>
<gene>
    <name evidence="2" type="ORF">D0436_23265</name>
</gene>
<accession>A0A5B8R2F8</accession>
<dbReference type="EMBL" id="CP031775">
    <property type="protein sequence ID" value="QDZ93113.1"/>
    <property type="molecule type" value="Genomic_DNA"/>
</dbReference>
<organism evidence="2">
    <name type="scientific">Shewanella decolorationis</name>
    <dbReference type="NCBI Taxonomy" id="256839"/>
    <lineage>
        <taxon>Bacteria</taxon>
        <taxon>Pseudomonadati</taxon>
        <taxon>Pseudomonadota</taxon>
        <taxon>Gammaproteobacteria</taxon>
        <taxon>Alteromonadales</taxon>
        <taxon>Shewanellaceae</taxon>
        <taxon>Shewanella</taxon>
    </lineage>
</organism>